<dbReference type="OrthoDB" id="10515239at2759"/>
<feature type="signal peptide" evidence="2">
    <location>
        <begin position="1"/>
        <end position="17"/>
    </location>
</feature>
<gene>
    <name evidence="3" type="ORF">VCUG_02575</name>
</gene>
<keyword evidence="1" id="KW-0812">Transmembrane</keyword>
<feature type="chain" id="PRO_5003960100" description="FH2 domain-containing protein" evidence="2">
    <location>
        <begin position="18"/>
        <end position="248"/>
    </location>
</feature>
<dbReference type="VEuPathDB" id="MicrosporidiaDB:VCUG_02575"/>
<keyword evidence="1" id="KW-0472">Membrane</keyword>
<evidence type="ECO:0008006" key="5">
    <source>
        <dbReference type="Google" id="ProtNLM"/>
    </source>
</evidence>
<accession>L2GRN5</accession>
<evidence type="ECO:0000313" key="4">
    <source>
        <dbReference type="Proteomes" id="UP000011081"/>
    </source>
</evidence>
<protein>
    <recommendedName>
        <fullName evidence="5">FH2 domain-containing protein</fullName>
    </recommendedName>
</protein>
<evidence type="ECO:0000313" key="3">
    <source>
        <dbReference type="EMBL" id="ELA45933.1"/>
    </source>
</evidence>
<keyword evidence="1" id="KW-1133">Transmembrane helix</keyword>
<organism evidence="3 4">
    <name type="scientific">Vavraia culicis (isolate floridensis)</name>
    <name type="common">Microsporidian parasite</name>
    <dbReference type="NCBI Taxonomy" id="948595"/>
    <lineage>
        <taxon>Eukaryota</taxon>
        <taxon>Fungi</taxon>
        <taxon>Fungi incertae sedis</taxon>
        <taxon>Microsporidia</taxon>
        <taxon>Pleistophoridae</taxon>
        <taxon>Vavraia</taxon>
    </lineage>
</organism>
<keyword evidence="4" id="KW-1185">Reference proteome</keyword>
<feature type="transmembrane region" description="Helical" evidence="1">
    <location>
        <begin position="214"/>
        <end position="236"/>
    </location>
</feature>
<dbReference type="GeneID" id="19880436"/>
<dbReference type="Proteomes" id="UP000011081">
    <property type="component" value="Unassembled WGS sequence"/>
</dbReference>
<proteinExistence type="predicted"/>
<name>L2GRN5_VAVCU</name>
<dbReference type="EMBL" id="GL877480">
    <property type="protein sequence ID" value="ELA45933.1"/>
    <property type="molecule type" value="Genomic_DNA"/>
</dbReference>
<keyword evidence="2" id="KW-0732">Signal</keyword>
<evidence type="ECO:0000256" key="1">
    <source>
        <dbReference type="SAM" id="Phobius"/>
    </source>
</evidence>
<evidence type="ECO:0000256" key="2">
    <source>
        <dbReference type="SAM" id="SignalP"/>
    </source>
</evidence>
<dbReference type="AlphaFoldDB" id="L2GRN5"/>
<reference evidence="4" key="1">
    <citation type="submission" date="2011-03" db="EMBL/GenBank/DDBJ databases">
        <title>The genome sequence of Vavraia culicis strain floridensis.</title>
        <authorList>
            <consortium name="The Broad Institute Genome Sequencing Platform"/>
            <person name="Cuomo C."/>
            <person name="Becnel J."/>
            <person name="Sanscrainte N."/>
            <person name="Young S.K."/>
            <person name="Zeng Q."/>
            <person name="Gargeya S."/>
            <person name="Fitzgerald M."/>
            <person name="Haas B."/>
            <person name="Abouelleil A."/>
            <person name="Alvarado L."/>
            <person name="Arachchi H.M."/>
            <person name="Berlin A."/>
            <person name="Chapman S.B."/>
            <person name="Gearin G."/>
            <person name="Goldberg J."/>
            <person name="Griggs A."/>
            <person name="Gujja S."/>
            <person name="Hansen M."/>
            <person name="Heiman D."/>
            <person name="Howarth C."/>
            <person name="Larimer J."/>
            <person name="Lui A."/>
            <person name="MacDonald P.J.P."/>
            <person name="McCowen C."/>
            <person name="Montmayeur A."/>
            <person name="Murphy C."/>
            <person name="Neiman D."/>
            <person name="Pearson M."/>
            <person name="Priest M."/>
            <person name="Roberts A."/>
            <person name="Saif S."/>
            <person name="Shea T."/>
            <person name="Sisk P."/>
            <person name="Stolte C."/>
            <person name="Sykes S."/>
            <person name="Wortman J."/>
            <person name="Nusbaum C."/>
            <person name="Birren B."/>
        </authorList>
    </citation>
    <scope>NUCLEOTIDE SEQUENCE [LARGE SCALE GENOMIC DNA]</scope>
    <source>
        <strain evidence="4">floridensis</strain>
    </source>
</reference>
<sequence length="248" mass="29200">MIFMYLSTALLITGLHASGNNDIMRKFCTRFKINGDESCSLLFNIFKENIIKMKDYEEILEKARFLQQFDMKFSKIRFIESETEKNESPMDRFERTNGSAFYTTAGELHLLTEEIKRLIAPIEAFLTTLMDNKAFEKAVGSTMDLVAVKTMRQYFKVFILDFGNLEHCRNELSFYRFFITSFITNKNIVEEYKKKRINKELDDDDSNTVKYLKVAFLFLAIMFAAFCLLTVIVVICNRLMRKRRPLQE</sequence>
<dbReference type="HOGENOM" id="CLU_1120830_0_0_1"/>
<dbReference type="InParanoid" id="L2GRN5"/>
<dbReference type="RefSeq" id="XP_008075582.1">
    <property type="nucleotide sequence ID" value="XM_008077391.1"/>
</dbReference>